<accession>A0ABW5YKU6</accession>
<dbReference type="InterPro" id="IPR014784">
    <property type="entry name" value="Cu2_ascorb_mOase-like_C"/>
</dbReference>
<sequence length="555" mass="62591">MQTKASLLLLLLFVFIPSVAQKKEPIYKITYTKNYNGNIITANPIVSYATSKSSIITNEDIENNTASLPFEKMVYNSVTNKLTKVSTLSKNNHISTIDSTSLKKYEFTITDEFKTILGYKCQKATTVVNSNHIDVWFTNDIAIKSAPSPLGITLGLVLETNRNNNYIITVSKVEKIKGVLPTIQDDVKTYDGLTYNDLIWKSKFKTISVFENEIINFSKESVSNDSILRFANGTIILKKIKFPEIKKRDQIFIDLTLQSNGDAYDRTGSVFLIPQDKKTSFLDGLQNGAKTLPIYTNGNGKEYQGIISTENYNPLIELMRFFTPFGVHQYNYILLKDKEWFDKAFYRQDISDLNAYLSNNEYWIGTFIGNYDKGGHKVSVNITIHNEEGNEKAEKLFMPLFNTTNIMEMAGQNYGSLFDNEKGLIVEFTLDKAIKNAQLKYIGTGHGGWENGDEFVPKENTLVLNGNIIHTFTPWRQDCGSYRLYNPASGNFNNGLSSSDYSRSNWCPGTVTNPTYINLGNLPAGKHTLQIKIPQGKPEGNSFSFWNISGLLIGE</sequence>
<reference evidence="5" key="1">
    <citation type="journal article" date="2019" name="Int. J. Syst. Evol. Microbiol.">
        <title>The Global Catalogue of Microorganisms (GCM) 10K type strain sequencing project: providing services to taxonomists for standard genome sequencing and annotation.</title>
        <authorList>
            <consortium name="The Broad Institute Genomics Platform"/>
            <consortium name="The Broad Institute Genome Sequencing Center for Infectious Disease"/>
            <person name="Wu L."/>
            <person name="Ma J."/>
        </authorList>
    </citation>
    <scope>NUCLEOTIDE SEQUENCE [LARGE SCALE GENOMIC DNA]</scope>
    <source>
        <strain evidence="5">KCTC 22671</strain>
    </source>
</reference>
<dbReference type="EMBL" id="JBHUPC010000012">
    <property type="protein sequence ID" value="MFD2891661.1"/>
    <property type="molecule type" value="Genomic_DNA"/>
</dbReference>
<proteinExistence type="predicted"/>
<feature type="domain" description="Peptide-N-glycosidase F N-terminal" evidence="3">
    <location>
        <begin position="206"/>
        <end position="384"/>
    </location>
</feature>
<keyword evidence="1" id="KW-1015">Disulfide bond</keyword>
<dbReference type="Pfam" id="PF09112">
    <property type="entry name" value="N-glycanase_N"/>
    <property type="match status" value="1"/>
</dbReference>
<dbReference type="InterPro" id="IPR015196">
    <property type="entry name" value="PngaseF_N"/>
</dbReference>
<dbReference type="SUPFAM" id="SSF49742">
    <property type="entry name" value="PHM/PNGase F"/>
    <property type="match status" value="1"/>
</dbReference>
<keyword evidence="5" id="KW-1185">Reference proteome</keyword>
<evidence type="ECO:0000256" key="2">
    <source>
        <dbReference type="SAM" id="SignalP"/>
    </source>
</evidence>
<name>A0ABW5YKU6_9FLAO</name>
<dbReference type="Pfam" id="PF09113">
    <property type="entry name" value="N-glycanase_C"/>
    <property type="match status" value="1"/>
</dbReference>
<dbReference type="Gene3D" id="2.60.120.1570">
    <property type="entry name" value="Peptide-N-glycosidase F, N-terminal domain"/>
    <property type="match status" value="1"/>
</dbReference>
<dbReference type="NCBIfam" id="TIGR01200">
    <property type="entry name" value="GLPGLI"/>
    <property type="match status" value="1"/>
</dbReference>
<organism evidence="4 5">
    <name type="scientific">Flavobacterium chuncheonense</name>
    <dbReference type="NCBI Taxonomy" id="2026653"/>
    <lineage>
        <taxon>Bacteria</taxon>
        <taxon>Pseudomonadati</taxon>
        <taxon>Bacteroidota</taxon>
        <taxon>Flavobacteriia</taxon>
        <taxon>Flavobacteriales</taxon>
        <taxon>Flavobacteriaceae</taxon>
        <taxon>Flavobacterium</taxon>
    </lineage>
</organism>
<feature type="chain" id="PRO_5047109509" evidence="2">
    <location>
        <begin position="21"/>
        <end position="555"/>
    </location>
</feature>
<keyword evidence="2" id="KW-0732">Signal</keyword>
<evidence type="ECO:0000313" key="5">
    <source>
        <dbReference type="Proteomes" id="UP001597534"/>
    </source>
</evidence>
<dbReference type="RefSeq" id="WP_379811248.1">
    <property type="nucleotide sequence ID" value="NZ_JBHUPC010000012.1"/>
</dbReference>
<dbReference type="Gene3D" id="2.60.120.230">
    <property type="match status" value="1"/>
</dbReference>
<dbReference type="InterPro" id="IPR008977">
    <property type="entry name" value="PHM/PNGase_F_dom_sf"/>
</dbReference>
<evidence type="ECO:0000313" key="4">
    <source>
        <dbReference type="EMBL" id="MFD2891661.1"/>
    </source>
</evidence>
<protein>
    <submittedName>
        <fullName evidence="4">GLPGLI family protein</fullName>
    </submittedName>
</protein>
<evidence type="ECO:0000256" key="1">
    <source>
        <dbReference type="ARBA" id="ARBA00023157"/>
    </source>
</evidence>
<dbReference type="Proteomes" id="UP001597534">
    <property type="component" value="Unassembled WGS sequence"/>
</dbReference>
<evidence type="ECO:0000259" key="3">
    <source>
        <dbReference type="SMART" id="SM01290"/>
    </source>
</evidence>
<dbReference type="InterPro" id="IPR005901">
    <property type="entry name" value="GLPGLI"/>
</dbReference>
<dbReference type="Pfam" id="PF22252">
    <property type="entry name" value="PNGase_F-II_N"/>
    <property type="match status" value="1"/>
</dbReference>
<dbReference type="InterPro" id="IPR043022">
    <property type="entry name" value="PngaseF_N_sf"/>
</dbReference>
<comment type="caution">
    <text evidence="4">The sequence shown here is derived from an EMBL/GenBank/DDBJ whole genome shotgun (WGS) entry which is preliminary data.</text>
</comment>
<dbReference type="SMART" id="SM01290">
    <property type="entry name" value="N-glycanase_N"/>
    <property type="match status" value="1"/>
</dbReference>
<gene>
    <name evidence="4" type="ORF">ACFS5J_06505</name>
</gene>
<feature type="signal peptide" evidence="2">
    <location>
        <begin position="1"/>
        <end position="20"/>
    </location>
</feature>
<dbReference type="InterPro" id="IPR015197">
    <property type="entry name" value="PngaseF_C"/>
</dbReference>